<dbReference type="GO" id="GO:0016462">
    <property type="term" value="F:pyrophosphatase activity"/>
    <property type="evidence" value="ECO:0007669"/>
    <property type="project" value="UniProtKB-ARBA"/>
</dbReference>
<feature type="domain" description="CYTH" evidence="1">
    <location>
        <begin position="1"/>
        <end position="209"/>
    </location>
</feature>
<comment type="caution">
    <text evidence="2">The sequence shown here is derived from an EMBL/GenBank/DDBJ whole genome shotgun (WGS) entry which is preliminary data.</text>
</comment>
<sequence>MEVEVKLRLDADNFQRALQLLEHAGDCRGTDLQDNFFFDGLDDELAKSQTVFRIRRIRGIRHNNPNQPLPYTVTLKANAILTDGVSCVEELEHSIDASLAEALIENPNLLMSSHSSHPILNHVYQRASATGFKRIGHFKNTRTRVWWDGLLLEMDETHFDFATAYEIEIEHLDTLAAKSKIAAFLTQHGIAFCNSCIEAVRASFLNPKQRNTKGGPDDKGKGDIQFRNINPITILAHLQLSLPLVSTGRSGPLPLEYTSRLHIQTPTSHTRRTYAATKAREPYAPHSIHLAPLNNINEMTKKLG</sequence>
<dbReference type="AlphaFoldDB" id="A0A507DLF0"/>
<reference evidence="2 3" key="1">
    <citation type="journal article" date="2019" name="Sci. Rep.">
        <title>Comparative genomics of chytrid fungi reveal insights into the obligate biotrophic and pathogenic lifestyle of Synchytrium endobioticum.</title>
        <authorList>
            <person name="van de Vossenberg B.T.L.H."/>
            <person name="Warris S."/>
            <person name="Nguyen H.D.T."/>
            <person name="van Gent-Pelzer M.P.E."/>
            <person name="Joly D.L."/>
            <person name="van de Geest H.C."/>
            <person name="Bonants P.J.M."/>
            <person name="Smith D.S."/>
            <person name="Levesque C.A."/>
            <person name="van der Lee T.A.J."/>
        </authorList>
    </citation>
    <scope>NUCLEOTIDE SEQUENCE [LARGE SCALE GENOMIC DNA]</scope>
    <source>
        <strain evidence="2 3">MB42</strain>
    </source>
</reference>
<dbReference type="PANTHER" id="PTHR34948:SF2">
    <property type="entry name" value="TRIPHOSPHATE TUNNEL METALLOENZYME 3"/>
    <property type="match status" value="1"/>
</dbReference>
<keyword evidence="3" id="KW-1185">Reference proteome</keyword>
<dbReference type="InterPro" id="IPR023577">
    <property type="entry name" value="CYTH_domain"/>
</dbReference>
<evidence type="ECO:0000313" key="3">
    <source>
        <dbReference type="Proteomes" id="UP000317494"/>
    </source>
</evidence>
<gene>
    <name evidence="2" type="ORF">SeMB42_g01556</name>
</gene>
<dbReference type="VEuPathDB" id="FungiDB:SeMB42_g01556"/>
<accession>A0A507DLF0</accession>
<dbReference type="PROSITE" id="PS51707">
    <property type="entry name" value="CYTH"/>
    <property type="match status" value="1"/>
</dbReference>
<dbReference type="Pfam" id="PF01928">
    <property type="entry name" value="CYTH"/>
    <property type="match status" value="1"/>
</dbReference>
<dbReference type="InterPro" id="IPR033469">
    <property type="entry name" value="CYTH-like_dom_sf"/>
</dbReference>
<organism evidence="2 3">
    <name type="scientific">Synchytrium endobioticum</name>
    <dbReference type="NCBI Taxonomy" id="286115"/>
    <lineage>
        <taxon>Eukaryota</taxon>
        <taxon>Fungi</taxon>
        <taxon>Fungi incertae sedis</taxon>
        <taxon>Chytridiomycota</taxon>
        <taxon>Chytridiomycota incertae sedis</taxon>
        <taxon>Chytridiomycetes</taxon>
        <taxon>Synchytriales</taxon>
        <taxon>Synchytriaceae</taxon>
        <taxon>Synchytrium</taxon>
    </lineage>
</organism>
<protein>
    <recommendedName>
        <fullName evidence="1">CYTH domain-containing protein</fullName>
    </recommendedName>
</protein>
<name>A0A507DLF0_9FUNG</name>
<dbReference type="Gene3D" id="2.40.320.10">
    <property type="entry name" value="Hypothetical Protein Pfu-838710-001"/>
    <property type="match status" value="1"/>
</dbReference>
<evidence type="ECO:0000259" key="1">
    <source>
        <dbReference type="PROSITE" id="PS51707"/>
    </source>
</evidence>
<dbReference type="Proteomes" id="UP000317494">
    <property type="component" value="Unassembled WGS sequence"/>
</dbReference>
<proteinExistence type="predicted"/>
<evidence type="ECO:0000313" key="2">
    <source>
        <dbReference type="EMBL" id="TPX52251.1"/>
    </source>
</evidence>
<dbReference type="SUPFAM" id="SSF55154">
    <property type="entry name" value="CYTH-like phosphatases"/>
    <property type="match status" value="1"/>
</dbReference>
<dbReference type="PANTHER" id="PTHR34948">
    <property type="entry name" value="OS08G0299200 PROTEIN"/>
    <property type="match status" value="1"/>
</dbReference>
<dbReference type="EMBL" id="QEAN01000041">
    <property type="protein sequence ID" value="TPX52251.1"/>
    <property type="molecule type" value="Genomic_DNA"/>
</dbReference>